<evidence type="ECO:0000313" key="3">
    <source>
        <dbReference type="Proteomes" id="UP000523431"/>
    </source>
</evidence>
<evidence type="ECO:0000313" key="1">
    <source>
        <dbReference type="EMBL" id="MBB4483308.1"/>
    </source>
</evidence>
<dbReference type="Proteomes" id="UP000523431">
    <property type="component" value="Unassembled WGS sequence"/>
</dbReference>
<evidence type="ECO:0000313" key="2">
    <source>
        <dbReference type="EMBL" id="MBB4539137.1"/>
    </source>
</evidence>
<protein>
    <submittedName>
        <fullName evidence="2">Uncharacterized protein</fullName>
    </submittedName>
</protein>
<name>A0A7W6ZNF0_RHIET</name>
<organism evidence="2 3">
    <name type="scientific">Rhizobium etli</name>
    <dbReference type="NCBI Taxonomy" id="29449"/>
    <lineage>
        <taxon>Bacteria</taxon>
        <taxon>Pseudomonadati</taxon>
        <taxon>Pseudomonadota</taxon>
        <taxon>Alphaproteobacteria</taxon>
        <taxon>Hyphomicrobiales</taxon>
        <taxon>Rhizobiaceae</taxon>
        <taxon>Rhizobium/Agrobacterium group</taxon>
        <taxon>Rhizobium</taxon>
    </lineage>
</organism>
<reference evidence="3 4" key="1">
    <citation type="submission" date="2020-08" db="EMBL/GenBank/DDBJ databases">
        <title>Genomic Encyclopedia of Type Strains, Phase IV (KMG-V): Genome sequencing to study the core and pangenomes of soil and plant-associated prokaryotes.</title>
        <authorList>
            <person name="Whitman W."/>
        </authorList>
    </citation>
    <scope>NUCLEOTIDE SEQUENCE [LARGE SCALE GENOMIC DNA]</scope>
    <source>
        <strain evidence="1 4">SEMIA 471</strain>
        <strain evidence="2 3">SEMIA 489</strain>
    </source>
</reference>
<proteinExistence type="predicted"/>
<dbReference type="Proteomes" id="UP000557344">
    <property type="component" value="Unassembled WGS sequence"/>
</dbReference>
<feature type="non-terminal residue" evidence="2">
    <location>
        <position position="1"/>
    </location>
</feature>
<dbReference type="AlphaFoldDB" id="A0A7W6ZNF0"/>
<evidence type="ECO:0000313" key="4">
    <source>
        <dbReference type="Proteomes" id="UP000557344"/>
    </source>
</evidence>
<sequence>GCSQSTKHAKKWLSLIPHHCSTSQNLSDGTLVDAADQLRIVMRSKFTIQPLLNKSEARVGFAFVT</sequence>
<dbReference type="EMBL" id="JACIID010000018">
    <property type="protein sequence ID" value="MBB4539137.1"/>
    <property type="molecule type" value="Genomic_DNA"/>
</dbReference>
<dbReference type="EMBL" id="JACIHU010000018">
    <property type="protein sequence ID" value="MBB4483308.1"/>
    <property type="molecule type" value="Genomic_DNA"/>
</dbReference>
<comment type="caution">
    <text evidence="2">The sequence shown here is derived from an EMBL/GenBank/DDBJ whole genome shotgun (WGS) entry which is preliminary data.</text>
</comment>
<accession>A0A7W6ZNF0</accession>
<gene>
    <name evidence="1" type="ORF">GGE46_005929</name>
    <name evidence="2" type="ORF">GGE57_005926</name>
</gene>